<dbReference type="InterPro" id="IPR052024">
    <property type="entry name" value="Methanogen_methyltrans"/>
</dbReference>
<sequence length="353" mass="39096">MKKTSMTSLERVLTTLGHKEPDRVPLFLLPTMHGAKELGLSIKSYFSKAEYVAEGQIRLMKKYRNDCASGFFYGPLETEAWGAEVIYSDDGPPNSGEPFIRNVQTIKNLEIPSIRETSCLLKVLKAIEMLREKIQDGAPIIGVAISPFSLPVMQMGFDKYIELMYEQPEVFGHLMRINEEFCVQWANAQLEAGATAICYFDPVSSATISPREMYLKTGFEIAKRTIARIKGPTATHMASGRCLPIADDIAKTGTAAIGISCLEDIAELKSVCKGKISILGNLNGIEMARWTPEHAEKIVKESIAKAAGGGGYILSDNHGEIPFQVPDDILFAISEAVHQWGHYPLNWTENYEK</sequence>
<evidence type="ECO:0000313" key="3">
    <source>
        <dbReference type="Proteomes" id="UP000663722"/>
    </source>
</evidence>
<protein>
    <submittedName>
        <fullName evidence="2">Uroporphyrinogen decarboxylase</fullName>
    </submittedName>
</protein>
<dbReference type="PANTHER" id="PTHR47099">
    <property type="entry name" value="METHYLCOBAMIDE:COM METHYLTRANSFERASE MTBA"/>
    <property type="match status" value="1"/>
</dbReference>
<dbReference type="Proteomes" id="UP000663722">
    <property type="component" value="Chromosome"/>
</dbReference>
<keyword evidence="3" id="KW-1185">Reference proteome</keyword>
<reference evidence="2" key="1">
    <citation type="journal article" date="2021" name="Microb. Physiol.">
        <title>Proteogenomic Insights into the Physiology of Marine, Sulfate-Reducing, Filamentous Desulfonema limicola and Desulfonema magnum.</title>
        <authorList>
            <person name="Schnaars V."/>
            <person name="Wohlbrand L."/>
            <person name="Scheve S."/>
            <person name="Hinrichs C."/>
            <person name="Reinhardt R."/>
            <person name="Rabus R."/>
        </authorList>
    </citation>
    <scope>NUCLEOTIDE SEQUENCE</scope>
    <source>
        <strain evidence="2">4be13</strain>
    </source>
</reference>
<dbReference type="SUPFAM" id="SSF51726">
    <property type="entry name" value="UROD/MetE-like"/>
    <property type="match status" value="1"/>
</dbReference>
<dbReference type="GO" id="GO:0006779">
    <property type="term" value="P:porphyrin-containing compound biosynthetic process"/>
    <property type="evidence" value="ECO:0007669"/>
    <property type="project" value="InterPro"/>
</dbReference>
<dbReference type="InterPro" id="IPR038071">
    <property type="entry name" value="UROD/MetE-like_sf"/>
</dbReference>
<dbReference type="KEGG" id="dmm:dnm_093830"/>
<dbReference type="CDD" id="cd03465">
    <property type="entry name" value="URO-D_like"/>
    <property type="match status" value="1"/>
</dbReference>
<gene>
    <name evidence="2" type="ORF">dnm_093830</name>
</gene>
<organism evidence="2 3">
    <name type="scientific">Desulfonema magnum</name>
    <dbReference type="NCBI Taxonomy" id="45655"/>
    <lineage>
        <taxon>Bacteria</taxon>
        <taxon>Pseudomonadati</taxon>
        <taxon>Thermodesulfobacteriota</taxon>
        <taxon>Desulfobacteria</taxon>
        <taxon>Desulfobacterales</taxon>
        <taxon>Desulfococcaceae</taxon>
        <taxon>Desulfonema</taxon>
    </lineage>
</organism>
<accession>A0A975GTS1</accession>
<dbReference type="Gene3D" id="3.20.20.210">
    <property type="match status" value="1"/>
</dbReference>
<dbReference type="Pfam" id="PF01208">
    <property type="entry name" value="URO-D"/>
    <property type="match status" value="1"/>
</dbReference>
<dbReference type="RefSeq" id="WP_207680298.1">
    <property type="nucleotide sequence ID" value="NZ_CP061800.1"/>
</dbReference>
<name>A0A975GTS1_9BACT</name>
<proteinExistence type="predicted"/>
<evidence type="ECO:0000313" key="2">
    <source>
        <dbReference type="EMBL" id="QTA93282.1"/>
    </source>
</evidence>
<dbReference type="GO" id="GO:0004853">
    <property type="term" value="F:uroporphyrinogen decarboxylase activity"/>
    <property type="evidence" value="ECO:0007669"/>
    <property type="project" value="InterPro"/>
</dbReference>
<dbReference type="InterPro" id="IPR000257">
    <property type="entry name" value="Uroporphyrinogen_deCOase"/>
</dbReference>
<dbReference type="PANTHER" id="PTHR47099:SF1">
    <property type="entry name" value="METHYLCOBAMIDE:COM METHYLTRANSFERASE MTBA"/>
    <property type="match status" value="1"/>
</dbReference>
<feature type="domain" description="Uroporphyrinogen decarboxylase (URO-D)" evidence="1">
    <location>
        <begin position="8"/>
        <end position="340"/>
    </location>
</feature>
<evidence type="ECO:0000259" key="1">
    <source>
        <dbReference type="Pfam" id="PF01208"/>
    </source>
</evidence>
<dbReference type="EMBL" id="CP061800">
    <property type="protein sequence ID" value="QTA93282.1"/>
    <property type="molecule type" value="Genomic_DNA"/>
</dbReference>
<dbReference type="AlphaFoldDB" id="A0A975GTS1"/>